<comment type="caution">
    <text evidence="2">The sequence shown here is derived from an EMBL/GenBank/DDBJ whole genome shotgun (WGS) entry which is preliminary data.</text>
</comment>
<gene>
    <name evidence="2" type="ORF">F8M41_009580</name>
</gene>
<name>A0A8H3X2R7_GIGMA</name>
<keyword evidence="3" id="KW-1185">Reference proteome</keyword>
<dbReference type="AlphaFoldDB" id="A0A8H3X2R7"/>
<protein>
    <submittedName>
        <fullName evidence="2">Uncharacterized protein</fullName>
    </submittedName>
</protein>
<evidence type="ECO:0000313" key="3">
    <source>
        <dbReference type="Proteomes" id="UP000439903"/>
    </source>
</evidence>
<dbReference type="OrthoDB" id="2488072at2759"/>
<organism evidence="2 3">
    <name type="scientific">Gigaspora margarita</name>
    <dbReference type="NCBI Taxonomy" id="4874"/>
    <lineage>
        <taxon>Eukaryota</taxon>
        <taxon>Fungi</taxon>
        <taxon>Fungi incertae sedis</taxon>
        <taxon>Mucoromycota</taxon>
        <taxon>Glomeromycotina</taxon>
        <taxon>Glomeromycetes</taxon>
        <taxon>Diversisporales</taxon>
        <taxon>Gigasporaceae</taxon>
        <taxon>Gigaspora</taxon>
    </lineage>
</organism>
<accession>A0A8H3X2R7</accession>
<reference evidence="2 3" key="1">
    <citation type="journal article" date="2019" name="Environ. Microbiol.">
        <title>At the nexus of three kingdoms: the genome of the mycorrhizal fungus Gigaspora margarita provides insights into plant, endobacterial and fungal interactions.</title>
        <authorList>
            <person name="Venice F."/>
            <person name="Ghignone S."/>
            <person name="Salvioli di Fossalunga A."/>
            <person name="Amselem J."/>
            <person name="Novero M."/>
            <person name="Xianan X."/>
            <person name="Sedzielewska Toro K."/>
            <person name="Morin E."/>
            <person name="Lipzen A."/>
            <person name="Grigoriev I.V."/>
            <person name="Henrissat B."/>
            <person name="Martin F.M."/>
            <person name="Bonfante P."/>
        </authorList>
    </citation>
    <scope>NUCLEOTIDE SEQUENCE [LARGE SCALE GENOMIC DNA]</scope>
    <source>
        <strain evidence="2 3">BEG34</strain>
    </source>
</reference>
<feature type="region of interest" description="Disordered" evidence="1">
    <location>
        <begin position="54"/>
        <end position="90"/>
    </location>
</feature>
<evidence type="ECO:0000256" key="1">
    <source>
        <dbReference type="SAM" id="MobiDB-lite"/>
    </source>
</evidence>
<feature type="compositionally biased region" description="Basic and acidic residues" evidence="1">
    <location>
        <begin position="72"/>
        <end position="87"/>
    </location>
</feature>
<proteinExistence type="predicted"/>
<dbReference type="EMBL" id="WTPW01002039">
    <property type="protein sequence ID" value="KAF0400234.1"/>
    <property type="molecule type" value="Genomic_DNA"/>
</dbReference>
<dbReference type="Proteomes" id="UP000439903">
    <property type="component" value="Unassembled WGS sequence"/>
</dbReference>
<sequence>MMSGKKDSELKDIIKSSKTKRYLILKLSRQKPEYLIENLSSIERVAELIYDKKSVSKRKRAVSASESEESNEEKKKCNNRKKEETTKKINKISEICSKRASKA</sequence>
<evidence type="ECO:0000313" key="2">
    <source>
        <dbReference type="EMBL" id="KAF0400234.1"/>
    </source>
</evidence>